<keyword evidence="3" id="KW-0597">Phosphoprotein</keyword>
<protein>
    <recommendedName>
        <fullName evidence="2">histidine kinase</fullName>
        <ecNumber evidence="2">2.7.13.3</ecNumber>
    </recommendedName>
</protein>
<dbReference type="InterPro" id="IPR001610">
    <property type="entry name" value="PAC"/>
</dbReference>
<evidence type="ECO:0000256" key="2">
    <source>
        <dbReference type="ARBA" id="ARBA00012438"/>
    </source>
</evidence>
<keyword evidence="5" id="KW-0418">Kinase</keyword>
<dbReference type="SUPFAM" id="SSF55785">
    <property type="entry name" value="PYP-like sensor domain (PAS domain)"/>
    <property type="match status" value="2"/>
</dbReference>
<dbReference type="Proteomes" id="UP000198324">
    <property type="component" value="Unassembled WGS sequence"/>
</dbReference>
<dbReference type="InterPro" id="IPR035965">
    <property type="entry name" value="PAS-like_dom_sf"/>
</dbReference>
<evidence type="ECO:0000256" key="4">
    <source>
        <dbReference type="ARBA" id="ARBA00022679"/>
    </source>
</evidence>
<evidence type="ECO:0000259" key="6">
    <source>
        <dbReference type="PROSITE" id="PS50113"/>
    </source>
</evidence>
<dbReference type="InterPro" id="IPR052162">
    <property type="entry name" value="Sensor_kinase/Photoreceptor"/>
</dbReference>
<dbReference type="NCBIfam" id="TIGR00229">
    <property type="entry name" value="sensory_box"/>
    <property type="match status" value="1"/>
</dbReference>
<keyword evidence="8" id="KW-1185">Reference proteome</keyword>
<organism evidence="7 8">
    <name type="scientific">Humidesulfovibrio mexicanus</name>
    <dbReference type="NCBI Taxonomy" id="147047"/>
    <lineage>
        <taxon>Bacteria</taxon>
        <taxon>Pseudomonadati</taxon>
        <taxon>Thermodesulfobacteriota</taxon>
        <taxon>Desulfovibrionia</taxon>
        <taxon>Desulfovibrionales</taxon>
        <taxon>Desulfovibrionaceae</taxon>
        <taxon>Humidesulfovibrio</taxon>
    </lineage>
</organism>
<evidence type="ECO:0000313" key="7">
    <source>
        <dbReference type="EMBL" id="SNS06658.1"/>
    </source>
</evidence>
<dbReference type="EMBL" id="FZOC01000005">
    <property type="protein sequence ID" value="SNS06658.1"/>
    <property type="molecule type" value="Genomic_DNA"/>
</dbReference>
<evidence type="ECO:0000256" key="3">
    <source>
        <dbReference type="ARBA" id="ARBA00022553"/>
    </source>
</evidence>
<dbReference type="CDD" id="cd00130">
    <property type="entry name" value="PAS"/>
    <property type="match status" value="2"/>
</dbReference>
<sequence length="340" mass="37765">MSTTPQETLAACGGRRRPRGCAARPEHAACGEACPDLSTCLRKLIPGWACALIRFTLDSGGRACLPFASGSFESVHSMSLEAVHRDTTPLFHMVHPEDFDRVLVSMMHSARTLSPWQQEYRILPQEGGQRWLRSCLLPHPDGRGNVVGYGLIADVTEERRARDELLELCGLGQVGVFRADCSGRYLEVNRQYAELCGFQSPELLLQRFSSFREQCLEGAEEHGAMLRVLDRVEAIQLYALALRTADGGVAWISLNLRAQRDGQGRMTAWEGFCADITEQMQRQVLAGRCDAFSRASFGDDPALPARRKKEPAEAGSQGLCQVLAHVRADILWRLRLPRLS</sequence>
<feature type="domain" description="PAC" evidence="6">
    <location>
        <begin position="236"/>
        <end position="288"/>
    </location>
</feature>
<keyword evidence="4" id="KW-0808">Transferase</keyword>
<dbReference type="Pfam" id="PF08448">
    <property type="entry name" value="PAS_4"/>
    <property type="match status" value="1"/>
</dbReference>
<dbReference type="AlphaFoldDB" id="A0A239BH06"/>
<dbReference type="PANTHER" id="PTHR43304">
    <property type="entry name" value="PHYTOCHROME-LIKE PROTEIN CPH1"/>
    <property type="match status" value="1"/>
</dbReference>
<name>A0A239BH06_9BACT</name>
<dbReference type="InterPro" id="IPR000014">
    <property type="entry name" value="PAS"/>
</dbReference>
<dbReference type="SMART" id="SM00086">
    <property type="entry name" value="PAC"/>
    <property type="match status" value="2"/>
</dbReference>
<dbReference type="RefSeq" id="WP_179217019.1">
    <property type="nucleotide sequence ID" value="NZ_FZOC01000005.1"/>
</dbReference>
<dbReference type="GO" id="GO:0004673">
    <property type="term" value="F:protein histidine kinase activity"/>
    <property type="evidence" value="ECO:0007669"/>
    <property type="project" value="UniProtKB-EC"/>
</dbReference>
<evidence type="ECO:0000256" key="1">
    <source>
        <dbReference type="ARBA" id="ARBA00000085"/>
    </source>
</evidence>
<proteinExistence type="predicted"/>
<dbReference type="Pfam" id="PF08447">
    <property type="entry name" value="PAS_3"/>
    <property type="match status" value="1"/>
</dbReference>
<reference evidence="7 8" key="1">
    <citation type="submission" date="2017-06" db="EMBL/GenBank/DDBJ databases">
        <authorList>
            <person name="Kim H.J."/>
            <person name="Triplett B.A."/>
        </authorList>
    </citation>
    <scope>NUCLEOTIDE SEQUENCE [LARGE SCALE GENOMIC DNA]</scope>
    <source>
        <strain evidence="7 8">DSM 13116</strain>
    </source>
</reference>
<dbReference type="Gene3D" id="3.30.450.20">
    <property type="entry name" value="PAS domain"/>
    <property type="match status" value="2"/>
</dbReference>
<evidence type="ECO:0000313" key="8">
    <source>
        <dbReference type="Proteomes" id="UP000198324"/>
    </source>
</evidence>
<evidence type="ECO:0000256" key="5">
    <source>
        <dbReference type="ARBA" id="ARBA00022777"/>
    </source>
</evidence>
<feature type="domain" description="PAC" evidence="6">
    <location>
        <begin position="116"/>
        <end position="167"/>
    </location>
</feature>
<gene>
    <name evidence="7" type="ORF">SAMN04488503_2540</name>
</gene>
<dbReference type="PANTHER" id="PTHR43304:SF1">
    <property type="entry name" value="PAC DOMAIN-CONTAINING PROTEIN"/>
    <property type="match status" value="1"/>
</dbReference>
<dbReference type="InterPro" id="IPR013656">
    <property type="entry name" value="PAS_4"/>
</dbReference>
<dbReference type="PROSITE" id="PS50113">
    <property type="entry name" value="PAC"/>
    <property type="match status" value="2"/>
</dbReference>
<dbReference type="InterPro" id="IPR013655">
    <property type="entry name" value="PAS_fold_3"/>
</dbReference>
<dbReference type="EC" id="2.7.13.3" evidence="2"/>
<accession>A0A239BH06</accession>
<comment type="catalytic activity">
    <reaction evidence="1">
        <text>ATP + protein L-histidine = ADP + protein N-phospho-L-histidine.</text>
        <dbReference type="EC" id="2.7.13.3"/>
    </reaction>
</comment>
<dbReference type="InterPro" id="IPR000700">
    <property type="entry name" value="PAS-assoc_C"/>
</dbReference>